<organism evidence="2 3">
    <name type="scientific">Deinococcus metalli</name>
    <dbReference type="NCBI Taxonomy" id="1141878"/>
    <lineage>
        <taxon>Bacteria</taxon>
        <taxon>Thermotogati</taxon>
        <taxon>Deinococcota</taxon>
        <taxon>Deinococci</taxon>
        <taxon>Deinococcales</taxon>
        <taxon>Deinococcaceae</taxon>
        <taxon>Deinococcus</taxon>
    </lineage>
</organism>
<evidence type="ECO:0000313" key="2">
    <source>
        <dbReference type="EMBL" id="MBB5378554.1"/>
    </source>
</evidence>
<evidence type="ECO:0000313" key="4">
    <source>
        <dbReference type="Proteomes" id="UP000619376"/>
    </source>
</evidence>
<dbReference type="RefSeq" id="WP_184115121.1">
    <property type="nucleotide sequence ID" value="NZ_BNAJ01000012.1"/>
</dbReference>
<name>A0A7W8KL47_9DEIO</name>
<reference evidence="2 3" key="3">
    <citation type="submission" date="2020-08" db="EMBL/GenBank/DDBJ databases">
        <title>Genomic Encyclopedia of Type Strains, Phase IV (KMG-IV): sequencing the most valuable type-strain genomes for metagenomic binning, comparative biology and taxonomic classification.</title>
        <authorList>
            <person name="Goeker M."/>
        </authorList>
    </citation>
    <scope>NUCLEOTIDE SEQUENCE [LARGE SCALE GENOMIC DNA]</scope>
    <source>
        <strain evidence="2 3">DSM 27521</strain>
    </source>
</reference>
<gene>
    <name evidence="1" type="ORF">GCM10017781_38570</name>
    <name evidence="2" type="ORF">HNQ07_004061</name>
</gene>
<evidence type="ECO:0000313" key="1">
    <source>
        <dbReference type="EMBL" id="GHF58570.1"/>
    </source>
</evidence>
<accession>A0A7W8KL47</accession>
<dbReference type="AlphaFoldDB" id="A0A7W8KL47"/>
<proteinExistence type="predicted"/>
<sequence>MHRATQRYLGLPNTHRSQDGQFLALKSVALEPLARKHLFQAVDIRGRWTGGALFGIRQTTTLVVTLAACQAPPSATTDPLTPSLPFLMGVTQGVSTVLSEDVDWAGQWLTAPDGRLPDRQVELAWVTLGGHLGLIDEKYPLLVIGLQEGLLTGRAYLWLEGQPAEIACLVDHRA</sequence>
<dbReference type="Proteomes" id="UP000619376">
    <property type="component" value="Unassembled WGS sequence"/>
</dbReference>
<reference evidence="4" key="2">
    <citation type="journal article" date="2019" name="Int. J. Syst. Evol. Microbiol.">
        <title>The Global Catalogue of Microorganisms (GCM) 10K type strain sequencing project: providing services to taxonomists for standard genome sequencing and annotation.</title>
        <authorList>
            <consortium name="The Broad Institute Genomics Platform"/>
            <consortium name="The Broad Institute Genome Sequencing Center for Infectious Disease"/>
            <person name="Wu L."/>
            <person name="Ma J."/>
        </authorList>
    </citation>
    <scope>NUCLEOTIDE SEQUENCE [LARGE SCALE GENOMIC DNA]</scope>
    <source>
        <strain evidence="4">CGMCC 1.18437</strain>
    </source>
</reference>
<comment type="caution">
    <text evidence="2">The sequence shown here is derived from an EMBL/GenBank/DDBJ whole genome shotgun (WGS) entry which is preliminary data.</text>
</comment>
<protein>
    <submittedName>
        <fullName evidence="2">Uncharacterized protein</fullName>
    </submittedName>
</protein>
<dbReference type="EMBL" id="JACHFK010000013">
    <property type="protein sequence ID" value="MBB5378554.1"/>
    <property type="molecule type" value="Genomic_DNA"/>
</dbReference>
<dbReference type="Proteomes" id="UP000539473">
    <property type="component" value="Unassembled WGS sequence"/>
</dbReference>
<reference evidence="1" key="1">
    <citation type="journal article" date="2014" name="Int. J. Syst. Evol. Microbiol.">
        <title>Complete genome of a new Firmicutes species belonging to the dominant human colonic microbiota ('Ruminococcus bicirculans') reveals two chromosomes and a selective capacity to utilize plant glucans.</title>
        <authorList>
            <consortium name="NISC Comparative Sequencing Program"/>
            <person name="Wegmann U."/>
            <person name="Louis P."/>
            <person name="Goesmann A."/>
            <person name="Henrissat B."/>
            <person name="Duncan S.H."/>
            <person name="Flint H.J."/>
        </authorList>
    </citation>
    <scope>NUCLEOTIDE SEQUENCE</scope>
    <source>
        <strain evidence="1">CGMCC 1.18437</strain>
    </source>
</reference>
<reference evidence="1" key="4">
    <citation type="submission" date="2024-05" db="EMBL/GenBank/DDBJ databases">
        <authorList>
            <person name="Sun Q."/>
            <person name="Zhou Y."/>
        </authorList>
    </citation>
    <scope>NUCLEOTIDE SEQUENCE</scope>
    <source>
        <strain evidence="1">CGMCC 1.18437</strain>
    </source>
</reference>
<dbReference type="EMBL" id="BNAJ01000012">
    <property type="protein sequence ID" value="GHF58570.1"/>
    <property type="molecule type" value="Genomic_DNA"/>
</dbReference>
<evidence type="ECO:0000313" key="3">
    <source>
        <dbReference type="Proteomes" id="UP000539473"/>
    </source>
</evidence>
<keyword evidence="4" id="KW-1185">Reference proteome</keyword>